<dbReference type="InterPro" id="IPR035965">
    <property type="entry name" value="PAS-like_dom_sf"/>
</dbReference>
<comment type="caution">
    <text evidence="6">The sequence shown here is derived from an EMBL/GenBank/DDBJ whole genome shotgun (WGS) entry which is preliminary data.</text>
</comment>
<dbReference type="Proteomes" id="UP000185860">
    <property type="component" value="Unassembled WGS sequence"/>
</dbReference>
<dbReference type="STRING" id="454136.NIES2119_11750"/>
<dbReference type="GO" id="GO:0000160">
    <property type="term" value="P:phosphorelay signal transduction system"/>
    <property type="evidence" value="ECO:0007669"/>
    <property type="project" value="InterPro"/>
</dbReference>
<reference evidence="6 7" key="1">
    <citation type="submission" date="2016-11" db="EMBL/GenBank/DDBJ databases">
        <title>Draft Genome Sequences of Nine Cyanobacterial Strains from Diverse Habitats.</title>
        <authorList>
            <person name="Zhu T."/>
            <person name="Hou S."/>
            <person name="Lu X."/>
            <person name="Hess W.R."/>
        </authorList>
    </citation>
    <scope>NUCLEOTIDE SEQUENCE [LARGE SCALE GENOMIC DNA]</scope>
    <source>
        <strain evidence="6 7">IAM M-71</strain>
    </source>
</reference>
<dbReference type="OrthoDB" id="511602at2"/>
<gene>
    <name evidence="6" type="ORF">NIES2119_11750</name>
</gene>
<accession>A0A1U7IKX0</accession>
<dbReference type="SMART" id="SM00448">
    <property type="entry name" value="REC"/>
    <property type="match status" value="1"/>
</dbReference>
<dbReference type="InterPro" id="IPR050595">
    <property type="entry name" value="Bact_response_regulator"/>
</dbReference>
<name>A0A1U7IKX0_9CYAN</name>
<evidence type="ECO:0000259" key="4">
    <source>
        <dbReference type="PROSITE" id="PS50110"/>
    </source>
</evidence>
<proteinExistence type="predicted"/>
<feature type="domain" description="PAS" evidence="5">
    <location>
        <begin position="69"/>
        <end position="139"/>
    </location>
</feature>
<sequence>MNNEQVRLHLQLIRQQIAASHDRDARIWQEMDAALDELHLYIEEMQTNLDAAEVITEELFGQHQRLTADYYHYYNLFDDLPIAYLIADPNGLILEANQASSQLLNVPQRYLPGKPLAVYVAESDRLNFRTRLNQLSQNSGTQVWQLNLCPRDGQPFTAQLHIGLARNSNGLIENLRIGVYQLSQSQPTVIQLSPEPSSEQSRTPETMPGSQLPQSLDGLRVLVVDDEPNVREFITAVLELSGISVRTVASAAAALEEIDAFHPDVLLSDIRMPGEDGYSLIRQIRAKEAREGEHIRAVAITAYLEEDWEKALSAGFEAHLHKLAPPSEWVEMVAQLAGRISE</sequence>
<dbReference type="SUPFAM" id="SSF52172">
    <property type="entry name" value="CheY-like"/>
    <property type="match status" value="1"/>
</dbReference>
<evidence type="ECO:0000256" key="3">
    <source>
        <dbReference type="SAM" id="MobiDB-lite"/>
    </source>
</evidence>
<feature type="modified residue" description="4-aspartylphosphate" evidence="2">
    <location>
        <position position="269"/>
    </location>
</feature>
<dbReference type="CDD" id="cd00130">
    <property type="entry name" value="PAS"/>
    <property type="match status" value="1"/>
</dbReference>
<dbReference type="AlphaFoldDB" id="A0A1U7IKX0"/>
<dbReference type="GO" id="GO:0006355">
    <property type="term" value="P:regulation of DNA-templated transcription"/>
    <property type="evidence" value="ECO:0007669"/>
    <property type="project" value="InterPro"/>
</dbReference>
<dbReference type="PANTHER" id="PTHR44591:SF3">
    <property type="entry name" value="RESPONSE REGULATORY DOMAIN-CONTAINING PROTEIN"/>
    <property type="match status" value="1"/>
</dbReference>
<dbReference type="InterPro" id="IPR011006">
    <property type="entry name" value="CheY-like_superfamily"/>
</dbReference>
<evidence type="ECO:0000256" key="1">
    <source>
        <dbReference type="ARBA" id="ARBA00022553"/>
    </source>
</evidence>
<dbReference type="EMBL" id="MRCE01000010">
    <property type="protein sequence ID" value="OKH37823.1"/>
    <property type="molecule type" value="Genomic_DNA"/>
</dbReference>
<dbReference type="RefSeq" id="WP_073593663.1">
    <property type="nucleotide sequence ID" value="NZ_MRCE01000010.1"/>
</dbReference>
<feature type="region of interest" description="Disordered" evidence="3">
    <location>
        <begin position="191"/>
        <end position="213"/>
    </location>
</feature>
<evidence type="ECO:0000259" key="5">
    <source>
        <dbReference type="PROSITE" id="PS50112"/>
    </source>
</evidence>
<dbReference type="InterPro" id="IPR001789">
    <property type="entry name" value="Sig_transdc_resp-reg_receiver"/>
</dbReference>
<dbReference type="PANTHER" id="PTHR44591">
    <property type="entry name" value="STRESS RESPONSE REGULATOR PROTEIN 1"/>
    <property type="match status" value="1"/>
</dbReference>
<dbReference type="Gene3D" id="3.30.450.20">
    <property type="entry name" value="PAS domain"/>
    <property type="match status" value="1"/>
</dbReference>
<dbReference type="InterPro" id="IPR013767">
    <property type="entry name" value="PAS_fold"/>
</dbReference>
<evidence type="ECO:0000313" key="6">
    <source>
        <dbReference type="EMBL" id="OKH37823.1"/>
    </source>
</evidence>
<dbReference type="Gene3D" id="3.40.50.2300">
    <property type="match status" value="1"/>
</dbReference>
<evidence type="ECO:0000256" key="2">
    <source>
        <dbReference type="PROSITE-ProRule" id="PRU00169"/>
    </source>
</evidence>
<dbReference type="PROSITE" id="PS50112">
    <property type="entry name" value="PAS"/>
    <property type="match status" value="1"/>
</dbReference>
<organism evidence="6 7">
    <name type="scientific">[Phormidium ambiguum] IAM M-71</name>
    <dbReference type="NCBI Taxonomy" id="454136"/>
    <lineage>
        <taxon>Bacteria</taxon>
        <taxon>Bacillati</taxon>
        <taxon>Cyanobacteriota</taxon>
        <taxon>Cyanophyceae</taxon>
        <taxon>Oscillatoriophycideae</taxon>
        <taxon>Aerosakkonematales</taxon>
        <taxon>Aerosakkonemataceae</taxon>
        <taxon>Floridanema</taxon>
    </lineage>
</organism>
<dbReference type="Pfam" id="PF00989">
    <property type="entry name" value="PAS"/>
    <property type="match status" value="1"/>
</dbReference>
<feature type="domain" description="Response regulatory" evidence="4">
    <location>
        <begin position="220"/>
        <end position="337"/>
    </location>
</feature>
<dbReference type="SUPFAM" id="SSF55785">
    <property type="entry name" value="PYP-like sensor domain (PAS domain)"/>
    <property type="match status" value="1"/>
</dbReference>
<dbReference type="SMART" id="SM00091">
    <property type="entry name" value="PAS"/>
    <property type="match status" value="1"/>
</dbReference>
<keyword evidence="1 2" id="KW-0597">Phosphoprotein</keyword>
<dbReference type="Pfam" id="PF00072">
    <property type="entry name" value="Response_reg"/>
    <property type="match status" value="1"/>
</dbReference>
<dbReference type="PROSITE" id="PS50110">
    <property type="entry name" value="RESPONSE_REGULATORY"/>
    <property type="match status" value="1"/>
</dbReference>
<dbReference type="InterPro" id="IPR000014">
    <property type="entry name" value="PAS"/>
</dbReference>
<protein>
    <submittedName>
        <fullName evidence="6">PAS sensor protein</fullName>
    </submittedName>
</protein>
<evidence type="ECO:0000313" key="7">
    <source>
        <dbReference type="Proteomes" id="UP000185860"/>
    </source>
</evidence>